<reference evidence="2" key="1">
    <citation type="journal article" date="2023" name="Mol. Phylogenet. Evol.">
        <title>Genome-scale phylogeny and comparative genomics of the fungal order Sordariales.</title>
        <authorList>
            <person name="Hensen N."/>
            <person name="Bonometti L."/>
            <person name="Westerberg I."/>
            <person name="Brannstrom I.O."/>
            <person name="Guillou S."/>
            <person name="Cros-Aarteil S."/>
            <person name="Calhoun S."/>
            <person name="Haridas S."/>
            <person name="Kuo A."/>
            <person name="Mondo S."/>
            <person name="Pangilinan J."/>
            <person name="Riley R."/>
            <person name="LaButti K."/>
            <person name="Andreopoulos B."/>
            <person name="Lipzen A."/>
            <person name="Chen C."/>
            <person name="Yan M."/>
            <person name="Daum C."/>
            <person name="Ng V."/>
            <person name="Clum A."/>
            <person name="Steindorff A."/>
            <person name="Ohm R.A."/>
            <person name="Martin F."/>
            <person name="Silar P."/>
            <person name="Natvig D.O."/>
            <person name="Lalanne C."/>
            <person name="Gautier V."/>
            <person name="Ament-Velasquez S.L."/>
            <person name="Kruys A."/>
            <person name="Hutchinson M.I."/>
            <person name="Powell A.J."/>
            <person name="Barry K."/>
            <person name="Miller A.N."/>
            <person name="Grigoriev I.V."/>
            <person name="Debuchy R."/>
            <person name="Gladieux P."/>
            <person name="Hiltunen Thoren M."/>
            <person name="Johannesson H."/>
        </authorList>
    </citation>
    <scope>NUCLEOTIDE SEQUENCE</scope>
    <source>
        <strain evidence="2">CBS 955.72</strain>
    </source>
</reference>
<comment type="caution">
    <text evidence="2">The sequence shown here is derived from an EMBL/GenBank/DDBJ whole genome shotgun (WGS) entry which is preliminary data.</text>
</comment>
<organism evidence="2 3">
    <name type="scientific">Lasiosphaeria hispida</name>
    <dbReference type="NCBI Taxonomy" id="260671"/>
    <lineage>
        <taxon>Eukaryota</taxon>
        <taxon>Fungi</taxon>
        <taxon>Dikarya</taxon>
        <taxon>Ascomycota</taxon>
        <taxon>Pezizomycotina</taxon>
        <taxon>Sordariomycetes</taxon>
        <taxon>Sordariomycetidae</taxon>
        <taxon>Sordariales</taxon>
        <taxon>Lasiosphaeriaceae</taxon>
        <taxon>Lasiosphaeria</taxon>
    </lineage>
</organism>
<sequence>MPEMEDNSPSAFIYAPRNGYSVSTMSRLVHNQVHASELGMSVERDHSPTPISSPYQHDMGTPGSLSMSRQRRSMAPTPPTVPHFKPISWQPINWQRTLPDYGAGPEAHSSSVHDVYDPTTQTMPREFSRHRVALEGEEISPRATLPPPSRPEMINPGFRPVRSLHAPAPILTNSRMTDITPVPEQQQTMRPSSFTYTANRTTATTNPLTPSPTSTATTTTTTDWTRRRLEQVYHICLAATDRFIARHTPPHAYSRPRQLRARFAPYPPHSPPPPYSRYPAPDGSALVGNANAVCGILWPRGALLTSTRARMMTDVLFWAETVGEGIGGEEDEGEEDEEGEEGEEDEGDEGDEEEEEEDDQGWGVLGAAEELCAFLEDREAMRMLGRITEEWYRS</sequence>
<evidence type="ECO:0000313" key="3">
    <source>
        <dbReference type="Proteomes" id="UP001275084"/>
    </source>
</evidence>
<accession>A0AAJ0H6T7</accession>
<feature type="region of interest" description="Disordered" evidence="1">
    <location>
        <begin position="322"/>
        <end position="368"/>
    </location>
</feature>
<dbReference type="Proteomes" id="UP001275084">
    <property type="component" value="Unassembled WGS sequence"/>
</dbReference>
<feature type="compositionally biased region" description="Acidic residues" evidence="1">
    <location>
        <begin position="327"/>
        <end position="360"/>
    </location>
</feature>
<protein>
    <submittedName>
        <fullName evidence="2">Uncharacterized protein</fullName>
    </submittedName>
</protein>
<feature type="region of interest" description="Disordered" evidence="1">
    <location>
        <begin position="201"/>
        <end position="221"/>
    </location>
</feature>
<dbReference type="AlphaFoldDB" id="A0AAJ0H6T7"/>
<gene>
    <name evidence="2" type="ORF">B0T25DRAFT_585842</name>
</gene>
<feature type="region of interest" description="Disordered" evidence="1">
    <location>
        <begin position="43"/>
        <end position="87"/>
    </location>
</feature>
<evidence type="ECO:0000256" key="1">
    <source>
        <dbReference type="SAM" id="MobiDB-lite"/>
    </source>
</evidence>
<reference evidence="2" key="2">
    <citation type="submission" date="2023-06" db="EMBL/GenBank/DDBJ databases">
        <authorList>
            <consortium name="Lawrence Berkeley National Laboratory"/>
            <person name="Haridas S."/>
            <person name="Hensen N."/>
            <person name="Bonometti L."/>
            <person name="Westerberg I."/>
            <person name="Brannstrom I.O."/>
            <person name="Guillou S."/>
            <person name="Cros-Aarteil S."/>
            <person name="Calhoun S."/>
            <person name="Kuo A."/>
            <person name="Mondo S."/>
            <person name="Pangilinan J."/>
            <person name="Riley R."/>
            <person name="Labutti K."/>
            <person name="Andreopoulos B."/>
            <person name="Lipzen A."/>
            <person name="Chen C."/>
            <person name="Yanf M."/>
            <person name="Daum C."/>
            <person name="Ng V."/>
            <person name="Clum A."/>
            <person name="Steindorff A."/>
            <person name="Ohm R."/>
            <person name="Martin F."/>
            <person name="Silar P."/>
            <person name="Natvig D."/>
            <person name="Lalanne C."/>
            <person name="Gautier V."/>
            <person name="Ament-Velasquez S.L."/>
            <person name="Kruys A."/>
            <person name="Hutchinson M.I."/>
            <person name="Powell A.J."/>
            <person name="Barry K."/>
            <person name="Miller A.N."/>
            <person name="Grigoriev I.V."/>
            <person name="Debuchy R."/>
            <person name="Gladieux P."/>
            <person name="Thoren M.H."/>
            <person name="Johannesson H."/>
        </authorList>
    </citation>
    <scope>NUCLEOTIDE SEQUENCE</scope>
    <source>
        <strain evidence="2">CBS 955.72</strain>
    </source>
</reference>
<keyword evidence="3" id="KW-1185">Reference proteome</keyword>
<proteinExistence type="predicted"/>
<name>A0AAJ0H6T7_9PEZI</name>
<evidence type="ECO:0000313" key="2">
    <source>
        <dbReference type="EMBL" id="KAK3341715.1"/>
    </source>
</evidence>
<dbReference type="EMBL" id="JAUIQD010000008">
    <property type="protein sequence ID" value="KAK3341715.1"/>
    <property type="molecule type" value="Genomic_DNA"/>
</dbReference>